<feature type="region of interest" description="Disordered" evidence="1">
    <location>
        <begin position="41"/>
        <end position="242"/>
    </location>
</feature>
<sequence length="242" mass="25922">MLTYSDEGCDHGQKHLKTVRVLSLQQVRAKSHLVFIIVSKHSSRDSEATSERPRTSHWHAKKESNLPHLQSKTGTMSDNLDPSGPSQPSLNQAYTTPGNPATHSSSEQDQRDSQSQSSHVPTDKRNAQSQSCSTSDATPSSLGYGIHGAPAGEERKGRTEKKVGRHNEKDGEQMRAPGEGETADAVENKPGAGGSQPSLTSDLDRKKAEQAPLRDAVDAEKRKDVDVGGVLGQRGGPASSVD</sequence>
<keyword evidence="3" id="KW-1185">Reference proteome</keyword>
<feature type="compositionally biased region" description="Basic and acidic residues" evidence="1">
    <location>
        <begin position="152"/>
        <end position="173"/>
    </location>
</feature>
<name>A0A5N6KXQ6_9ROSI</name>
<feature type="compositionally biased region" description="Basic and acidic residues" evidence="1">
    <location>
        <begin position="42"/>
        <end position="54"/>
    </location>
</feature>
<protein>
    <submittedName>
        <fullName evidence="2">Uncharacterized protein</fullName>
    </submittedName>
</protein>
<proteinExistence type="predicted"/>
<gene>
    <name evidence="2" type="ORF">FH972_024202</name>
</gene>
<dbReference type="AlphaFoldDB" id="A0A5N6KXQ6"/>
<dbReference type="EMBL" id="VIBQ01000016">
    <property type="protein sequence ID" value="KAB8356625.1"/>
    <property type="molecule type" value="Genomic_DNA"/>
</dbReference>
<evidence type="ECO:0000256" key="1">
    <source>
        <dbReference type="SAM" id="MobiDB-lite"/>
    </source>
</evidence>
<accession>A0A5N6KXQ6</accession>
<evidence type="ECO:0000313" key="3">
    <source>
        <dbReference type="Proteomes" id="UP000327013"/>
    </source>
</evidence>
<comment type="caution">
    <text evidence="2">The sequence shown here is derived from an EMBL/GenBank/DDBJ whole genome shotgun (WGS) entry which is preliminary data.</text>
</comment>
<dbReference type="OrthoDB" id="3438962at2759"/>
<reference evidence="2 3" key="1">
    <citation type="submission" date="2019-06" db="EMBL/GenBank/DDBJ databases">
        <title>A chromosomal-level reference genome of Carpinus fangiana (Coryloideae, Betulaceae).</title>
        <authorList>
            <person name="Yang X."/>
            <person name="Wang Z."/>
            <person name="Zhang L."/>
            <person name="Hao G."/>
            <person name="Liu J."/>
            <person name="Yang Y."/>
        </authorList>
    </citation>
    <scope>NUCLEOTIDE SEQUENCE [LARGE SCALE GENOMIC DNA]</scope>
    <source>
        <strain evidence="2">Cfa_2016G</strain>
        <tissue evidence="2">Leaf</tissue>
    </source>
</reference>
<evidence type="ECO:0000313" key="2">
    <source>
        <dbReference type="EMBL" id="KAB8356625.1"/>
    </source>
</evidence>
<organism evidence="2 3">
    <name type="scientific">Carpinus fangiana</name>
    <dbReference type="NCBI Taxonomy" id="176857"/>
    <lineage>
        <taxon>Eukaryota</taxon>
        <taxon>Viridiplantae</taxon>
        <taxon>Streptophyta</taxon>
        <taxon>Embryophyta</taxon>
        <taxon>Tracheophyta</taxon>
        <taxon>Spermatophyta</taxon>
        <taxon>Magnoliopsida</taxon>
        <taxon>eudicotyledons</taxon>
        <taxon>Gunneridae</taxon>
        <taxon>Pentapetalae</taxon>
        <taxon>rosids</taxon>
        <taxon>fabids</taxon>
        <taxon>Fagales</taxon>
        <taxon>Betulaceae</taxon>
        <taxon>Carpinus</taxon>
    </lineage>
</organism>
<feature type="compositionally biased region" description="Polar residues" evidence="1">
    <location>
        <begin position="127"/>
        <end position="141"/>
    </location>
</feature>
<feature type="compositionally biased region" description="Polar residues" evidence="1">
    <location>
        <begin position="67"/>
        <end position="103"/>
    </location>
</feature>
<dbReference type="Proteomes" id="UP000327013">
    <property type="component" value="Unassembled WGS sequence"/>
</dbReference>
<feature type="compositionally biased region" description="Basic and acidic residues" evidence="1">
    <location>
        <begin position="215"/>
        <end position="226"/>
    </location>
</feature>